<keyword evidence="1" id="KW-0175">Coiled coil</keyword>
<organism evidence="3 4">
    <name type="scientific">Candidatus Roizmanbacteria bacterium RIFCSPHIGHO2_12_FULL_39_8</name>
    <dbReference type="NCBI Taxonomy" id="1802050"/>
    <lineage>
        <taxon>Bacteria</taxon>
        <taxon>Candidatus Roizmaniibacteriota</taxon>
    </lineage>
</organism>
<sequence>MQKNLTIKQLEVQKKMLDLNLEISKLQLQMAQVTEALMYPSSPFSGIVQRVFVKVGQAVTPGTQLAIINQTTDLPDPITAIAYVSADIARRISLLEPSILHLNGNTNLSLNPTYITQEAIQGSLYGVYFTVPDNYVRNMTEKGFIQVDLPIGHYDTSAVIPYIPVDAIYQTKDQSYIYIITDNKAQARSVELGNVYGSFVEVQKGLNDVDKVILDRNVIAGDPVKIIQ</sequence>
<feature type="coiled-coil region" evidence="1">
    <location>
        <begin position="7"/>
        <end position="36"/>
    </location>
</feature>
<accession>A0A1F7HX70</accession>
<evidence type="ECO:0000259" key="2">
    <source>
        <dbReference type="Pfam" id="PF25989"/>
    </source>
</evidence>
<dbReference type="Gene3D" id="2.40.420.20">
    <property type="match status" value="1"/>
</dbReference>
<dbReference type="InterPro" id="IPR058637">
    <property type="entry name" value="YknX-like_C"/>
</dbReference>
<gene>
    <name evidence="3" type="ORF">A3F60_00360</name>
</gene>
<comment type="caution">
    <text evidence="3">The sequence shown here is derived from an EMBL/GenBank/DDBJ whole genome shotgun (WGS) entry which is preliminary data.</text>
</comment>
<name>A0A1F7HX70_9BACT</name>
<dbReference type="EMBL" id="MGAA01000055">
    <property type="protein sequence ID" value="OGK35734.1"/>
    <property type="molecule type" value="Genomic_DNA"/>
</dbReference>
<proteinExistence type="predicted"/>
<dbReference type="Pfam" id="PF25989">
    <property type="entry name" value="YknX_C"/>
    <property type="match status" value="1"/>
</dbReference>
<dbReference type="AlphaFoldDB" id="A0A1F7HX70"/>
<evidence type="ECO:0000313" key="4">
    <source>
        <dbReference type="Proteomes" id="UP000178853"/>
    </source>
</evidence>
<dbReference type="GO" id="GO:1990281">
    <property type="term" value="C:efflux pump complex"/>
    <property type="evidence" value="ECO:0007669"/>
    <property type="project" value="TreeGrafter"/>
</dbReference>
<dbReference type="Gene3D" id="2.40.50.100">
    <property type="match status" value="1"/>
</dbReference>
<evidence type="ECO:0000313" key="3">
    <source>
        <dbReference type="EMBL" id="OGK35734.1"/>
    </source>
</evidence>
<dbReference type="GO" id="GO:0015562">
    <property type="term" value="F:efflux transmembrane transporter activity"/>
    <property type="evidence" value="ECO:0007669"/>
    <property type="project" value="TreeGrafter"/>
</dbReference>
<dbReference type="Proteomes" id="UP000178853">
    <property type="component" value="Unassembled WGS sequence"/>
</dbReference>
<reference evidence="3 4" key="1">
    <citation type="journal article" date="2016" name="Nat. Commun.">
        <title>Thousands of microbial genomes shed light on interconnected biogeochemical processes in an aquifer system.</title>
        <authorList>
            <person name="Anantharaman K."/>
            <person name="Brown C.T."/>
            <person name="Hug L.A."/>
            <person name="Sharon I."/>
            <person name="Castelle C.J."/>
            <person name="Probst A.J."/>
            <person name="Thomas B.C."/>
            <person name="Singh A."/>
            <person name="Wilkins M.J."/>
            <person name="Karaoz U."/>
            <person name="Brodie E.L."/>
            <person name="Williams K.H."/>
            <person name="Hubbard S.S."/>
            <person name="Banfield J.F."/>
        </authorList>
    </citation>
    <scope>NUCLEOTIDE SEQUENCE [LARGE SCALE GENOMIC DNA]</scope>
</reference>
<feature type="domain" description="YknX-like C-terminal permuted SH3-like" evidence="2">
    <location>
        <begin position="163"/>
        <end position="224"/>
    </location>
</feature>
<dbReference type="PANTHER" id="PTHR30469">
    <property type="entry name" value="MULTIDRUG RESISTANCE PROTEIN MDTA"/>
    <property type="match status" value="1"/>
</dbReference>
<protein>
    <recommendedName>
        <fullName evidence="2">YknX-like C-terminal permuted SH3-like domain-containing protein</fullName>
    </recommendedName>
</protein>
<evidence type="ECO:0000256" key="1">
    <source>
        <dbReference type="SAM" id="Coils"/>
    </source>
</evidence>